<dbReference type="EMBL" id="JARBDR010000657">
    <property type="protein sequence ID" value="KAJ8308719.1"/>
    <property type="molecule type" value="Genomic_DNA"/>
</dbReference>
<comment type="similarity">
    <text evidence="5">Belongs to the ligand-gated ion channel (TC 1.A.9) family.</text>
</comment>
<dbReference type="SUPFAM" id="SSF63712">
    <property type="entry name" value="Nicotinic receptor ligand binding domain-like"/>
    <property type="match status" value="1"/>
</dbReference>
<dbReference type="PANTHER" id="PTHR18945">
    <property type="entry name" value="NEUROTRANSMITTER GATED ION CHANNEL"/>
    <property type="match status" value="1"/>
</dbReference>
<feature type="transmembrane region" description="Helical" evidence="5">
    <location>
        <begin position="375"/>
        <end position="399"/>
    </location>
</feature>
<dbReference type="Pfam" id="PF02931">
    <property type="entry name" value="Neur_chan_LBD"/>
    <property type="match status" value="1"/>
</dbReference>
<dbReference type="PROSITE" id="PS00236">
    <property type="entry name" value="NEUROTR_ION_CHANNEL"/>
    <property type="match status" value="1"/>
</dbReference>
<dbReference type="InterPro" id="IPR006202">
    <property type="entry name" value="Neur_chan_lig-bd"/>
</dbReference>
<keyword evidence="9" id="KW-1185">Reference proteome</keyword>
<dbReference type="SUPFAM" id="SSF90112">
    <property type="entry name" value="Neurotransmitter-gated ion-channel transmembrane pore"/>
    <property type="match status" value="1"/>
</dbReference>
<evidence type="ECO:0000313" key="8">
    <source>
        <dbReference type="EMBL" id="KAJ8308719.1"/>
    </source>
</evidence>
<evidence type="ECO:0000256" key="4">
    <source>
        <dbReference type="ARBA" id="ARBA00023136"/>
    </source>
</evidence>
<comment type="subcellular location">
    <subcellularLocation>
        <location evidence="1">Membrane</location>
        <topology evidence="1">Multi-pass membrane protein</topology>
    </subcellularLocation>
</comment>
<feature type="transmembrane region" description="Helical" evidence="5">
    <location>
        <begin position="215"/>
        <end position="240"/>
    </location>
</feature>
<keyword evidence="3 5" id="KW-1133">Transmembrane helix</keyword>
<organism evidence="8 9">
    <name type="scientific">Tegillarca granosa</name>
    <name type="common">Malaysian cockle</name>
    <name type="synonym">Anadara granosa</name>
    <dbReference type="NCBI Taxonomy" id="220873"/>
    <lineage>
        <taxon>Eukaryota</taxon>
        <taxon>Metazoa</taxon>
        <taxon>Spiralia</taxon>
        <taxon>Lophotrochozoa</taxon>
        <taxon>Mollusca</taxon>
        <taxon>Bivalvia</taxon>
        <taxon>Autobranchia</taxon>
        <taxon>Pteriomorphia</taxon>
        <taxon>Arcoida</taxon>
        <taxon>Arcoidea</taxon>
        <taxon>Arcidae</taxon>
        <taxon>Tegillarca</taxon>
    </lineage>
</organism>
<dbReference type="Pfam" id="PF02932">
    <property type="entry name" value="Neur_chan_memb"/>
    <property type="match status" value="1"/>
</dbReference>
<dbReference type="Proteomes" id="UP001217089">
    <property type="component" value="Unassembled WGS sequence"/>
</dbReference>
<dbReference type="InterPro" id="IPR018000">
    <property type="entry name" value="Neurotransmitter_ion_chnl_CS"/>
</dbReference>
<feature type="domain" description="Neurotransmitter-gated ion-channel ligand-binding" evidence="6">
    <location>
        <begin position="14"/>
        <end position="214"/>
    </location>
</feature>
<feature type="transmembrane region" description="Helical" evidence="5">
    <location>
        <begin position="276"/>
        <end position="303"/>
    </location>
</feature>
<protein>
    <submittedName>
        <fullName evidence="8">Uncharacterized protein</fullName>
    </submittedName>
</protein>
<evidence type="ECO:0000256" key="3">
    <source>
        <dbReference type="ARBA" id="ARBA00022989"/>
    </source>
</evidence>
<proteinExistence type="inferred from homology"/>
<feature type="transmembrane region" description="Helical" evidence="5">
    <location>
        <begin position="246"/>
        <end position="264"/>
    </location>
</feature>
<dbReference type="InterPro" id="IPR038050">
    <property type="entry name" value="Neuro_actylchol_rec"/>
</dbReference>
<keyword evidence="5" id="KW-0406">Ion transport</keyword>
<sequence length="400" mass="45601">MFQKNYGSTISDITTLYSDLQSGYNMYVRPADDQNLPVVVNVTFNLVGIKDFDEVTGKFSVTGYFYITWMDSRLSWNPFLYNETYTISFPQKQVWKPEITMVNPYDSIKSIGKDFIVINYFYNGFAYWTPGDVMDSLCSVNVKYYPFDTQTCYFNMLVWGTLSSQIYLRPGDSKIGMDYFAEHGTWKLINAKTEGVYDGGLSMITVTMVVSRRPLFALVNVILPIMFMSILNLLVFYLPVESGERVSYAITVLLAIAVFLTLVGDNLPKTSEPMSIICYFLMIDLVLSAIICFMTILGLSLHFRNETEHPVPPFWAKFVRSFNSGCCKKKTDIVVDFNNVSVIDNTGEKGKKVAFADNEFMEIKWKMVAQSLDKLWFILGGIWTLICFVVFFVITIASLG</sequence>
<dbReference type="Gene3D" id="2.70.170.10">
    <property type="entry name" value="Neurotransmitter-gated ion-channel ligand-binding domain"/>
    <property type="match status" value="1"/>
</dbReference>
<dbReference type="InterPro" id="IPR036734">
    <property type="entry name" value="Neur_chan_lig-bd_sf"/>
</dbReference>
<name>A0ABQ9EU52_TEGGR</name>
<evidence type="ECO:0000259" key="6">
    <source>
        <dbReference type="Pfam" id="PF02931"/>
    </source>
</evidence>
<evidence type="ECO:0000256" key="2">
    <source>
        <dbReference type="ARBA" id="ARBA00022692"/>
    </source>
</evidence>
<evidence type="ECO:0000256" key="1">
    <source>
        <dbReference type="ARBA" id="ARBA00004141"/>
    </source>
</evidence>
<dbReference type="PRINTS" id="PR00252">
    <property type="entry name" value="NRIONCHANNEL"/>
</dbReference>
<dbReference type="InterPro" id="IPR006029">
    <property type="entry name" value="Neurotrans-gated_channel_TM"/>
</dbReference>
<gene>
    <name evidence="8" type="ORF">KUTeg_013593</name>
</gene>
<comment type="caution">
    <text evidence="8">The sequence shown here is derived from an EMBL/GenBank/DDBJ whole genome shotgun (WGS) entry which is preliminary data.</text>
</comment>
<accession>A0ABQ9EU52</accession>
<keyword evidence="5" id="KW-0407">Ion channel</keyword>
<evidence type="ECO:0000259" key="7">
    <source>
        <dbReference type="Pfam" id="PF02932"/>
    </source>
</evidence>
<evidence type="ECO:0000256" key="5">
    <source>
        <dbReference type="RuleBase" id="RU000687"/>
    </source>
</evidence>
<evidence type="ECO:0000313" key="9">
    <source>
        <dbReference type="Proteomes" id="UP001217089"/>
    </source>
</evidence>
<reference evidence="8 9" key="1">
    <citation type="submission" date="2022-12" db="EMBL/GenBank/DDBJ databases">
        <title>Chromosome-level genome of Tegillarca granosa.</title>
        <authorList>
            <person name="Kim J."/>
        </authorList>
    </citation>
    <scope>NUCLEOTIDE SEQUENCE [LARGE SCALE GENOMIC DNA]</scope>
    <source>
        <strain evidence="8">Teg-2019</strain>
        <tissue evidence="8">Adductor muscle</tissue>
    </source>
</reference>
<dbReference type="CDD" id="cd19051">
    <property type="entry name" value="LGIC_TM_cation"/>
    <property type="match status" value="1"/>
</dbReference>
<feature type="domain" description="Neurotransmitter-gated ion-channel transmembrane" evidence="7">
    <location>
        <begin position="221"/>
        <end position="319"/>
    </location>
</feature>
<dbReference type="Gene3D" id="1.20.58.390">
    <property type="entry name" value="Neurotransmitter-gated ion-channel transmembrane domain"/>
    <property type="match status" value="1"/>
</dbReference>
<dbReference type="InterPro" id="IPR036719">
    <property type="entry name" value="Neuro-gated_channel_TM_sf"/>
</dbReference>
<dbReference type="InterPro" id="IPR006201">
    <property type="entry name" value="Neur_channel"/>
</dbReference>
<keyword evidence="2 5" id="KW-0812">Transmembrane</keyword>
<keyword evidence="4 5" id="KW-0472">Membrane</keyword>
<keyword evidence="5" id="KW-0813">Transport</keyword>
<dbReference type="CDD" id="cd18989">
    <property type="entry name" value="LGIC_ECD_cation"/>
    <property type="match status" value="1"/>
</dbReference>